<accession>A0A840D081</accession>
<evidence type="ECO:0000256" key="1">
    <source>
        <dbReference type="SAM" id="Phobius"/>
    </source>
</evidence>
<name>A0A840D081_9BACT</name>
<sequence length="394" mass="44936">MKASPLDKNILGKYFDGTISDEELTILSGWIEESEENEQEFLAIYRIWNSLEFEKHKEQIDISKELEIFRENIRIENNIPKSNKRRKIIISSVAAACILLSILILNTDWVKLFAPDTSDDIMSFVNTNTNPNFTATKDIQLILSDSKKVELDSENADIQYKDDRITMDDSKDIAKDQSSSFNQLLIPYGKRSTITFSDGTKVWANAGTQLVYPIEFNEKEREIFIDGQIYLDVAKDANRPFIVKTKDMEVKVLGTKFNITAYSKEDNNNVILVSGMVNISNKKTNSKTTLSPNKMYVYDKNSLNENVKEVDTSLYTSWIDGKYIFNKESFEHVLARLSMYYGVTVDCEAAAGKYLCSGKLNLKDDFDIVLDGLANSVPISYTMEEGIYKIKLLK</sequence>
<gene>
    <name evidence="4" type="ORF">GGR21_003604</name>
</gene>
<dbReference type="Pfam" id="PF16344">
    <property type="entry name" value="FecR_C"/>
    <property type="match status" value="1"/>
</dbReference>
<dbReference type="Gene3D" id="2.60.120.1440">
    <property type="match status" value="1"/>
</dbReference>
<keyword evidence="1" id="KW-1133">Transmembrane helix</keyword>
<dbReference type="RefSeq" id="WP_183308513.1">
    <property type="nucleotide sequence ID" value="NZ_JACIEP010000016.1"/>
</dbReference>
<dbReference type="EMBL" id="JACIEP010000016">
    <property type="protein sequence ID" value="MBB4037683.1"/>
    <property type="molecule type" value="Genomic_DNA"/>
</dbReference>
<organism evidence="4 5">
    <name type="scientific">Dysgonomonas hofstadii</name>
    <dbReference type="NCBI Taxonomy" id="637886"/>
    <lineage>
        <taxon>Bacteria</taxon>
        <taxon>Pseudomonadati</taxon>
        <taxon>Bacteroidota</taxon>
        <taxon>Bacteroidia</taxon>
        <taxon>Bacteroidales</taxon>
        <taxon>Dysgonomonadaceae</taxon>
        <taxon>Dysgonomonas</taxon>
    </lineage>
</organism>
<dbReference type="Pfam" id="PF04773">
    <property type="entry name" value="FecR"/>
    <property type="match status" value="1"/>
</dbReference>
<dbReference type="Proteomes" id="UP000555103">
    <property type="component" value="Unassembled WGS sequence"/>
</dbReference>
<reference evidence="4 5" key="1">
    <citation type="submission" date="2020-08" db="EMBL/GenBank/DDBJ databases">
        <title>Genomic Encyclopedia of Type Strains, Phase IV (KMG-IV): sequencing the most valuable type-strain genomes for metagenomic binning, comparative biology and taxonomic classification.</title>
        <authorList>
            <person name="Goeker M."/>
        </authorList>
    </citation>
    <scope>NUCLEOTIDE SEQUENCE [LARGE SCALE GENOMIC DNA]</scope>
    <source>
        <strain evidence="4 5">DSM 104969</strain>
    </source>
</reference>
<dbReference type="FunFam" id="2.60.120.1440:FF:000001">
    <property type="entry name" value="Putative anti-sigma factor"/>
    <property type="match status" value="1"/>
</dbReference>
<dbReference type="PANTHER" id="PTHR30273:SF2">
    <property type="entry name" value="PROTEIN FECR"/>
    <property type="match status" value="1"/>
</dbReference>
<evidence type="ECO:0000313" key="4">
    <source>
        <dbReference type="EMBL" id="MBB4037683.1"/>
    </source>
</evidence>
<keyword evidence="1" id="KW-0812">Transmembrane</keyword>
<dbReference type="InterPro" id="IPR012373">
    <property type="entry name" value="Ferrdict_sens_TM"/>
</dbReference>
<keyword evidence="1" id="KW-0472">Membrane</keyword>
<protein>
    <submittedName>
        <fullName evidence="4">Ferric-dicitrate binding protein FerR (Iron transport regulator)</fullName>
    </submittedName>
</protein>
<proteinExistence type="predicted"/>
<evidence type="ECO:0000313" key="5">
    <source>
        <dbReference type="Proteomes" id="UP000555103"/>
    </source>
</evidence>
<feature type="domain" description="FecR protein" evidence="2">
    <location>
        <begin position="189"/>
        <end position="277"/>
    </location>
</feature>
<dbReference type="InterPro" id="IPR032508">
    <property type="entry name" value="FecR_C"/>
</dbReference>
<feature type="transmembrane region" description="Helical" evidence="1">
    <location>
        <begin position="88"/>
        <end position="105"/>
    </location>
</feature>
<dbReference type="InterPro" id="IPR006860">
    <property type="entry name" value="FecR"/>
</dbReference>
<evidence type="ECO:0000259" key="2">
    <source>
        <dbReference type="Pfam" id="PF04773"/>
    </source>
</evidence>
<feature type="domain" description="Protein FecR C-terminal" evidence="3">
    <location>
        <begin position="322"/>
        <end position="386"/>
    </location>
</feature>
<evidence type="ECO:0000259" key="3">
    <source>
        <dbReference type="Pfam" id="PF16344"/>
    </source>
</evidence>
<dbReference type="PANTHER" id="PTHR30273">
    <property type="entry name" value="PERIPLASMIC SIGNAL SENSOR AND SIGMA FACTOR ACTIVATOR FECR-RELATED"/>
    <property type="match status" value="1"/>
</dbReference>
<comment type="caution">
    <text evidence="4">The sequence shown here is derived from an EMBL/GenBank/DDBJ whole genome shotgun (WGS) entry which is preliminary data.</text>
</comment>
<dbReference type="GO" id="GO:0016989">
    <property type="term" value="F:sigma factor antagonist activity"/>
    <property type="evidence" value="ECO:0007669"/>
    <property type="project" value="TreeGrafter"/>
</dbReference>
<keyword evidence="5" id="KW-1185">Reference proteome</keyword>
<dbReference type="Gene3D" id="3.55.50.30">
    <property type="match status" value="1"/>
</dbReference>
<dbReference type="AlphaFoldDB" id="A0A840D081"/>